<dbReference type="Gene3D" id="3.20.20.70">
    <property type="entry name" value="Aldolase class I"/>
    <property type="match status" value="1"/>
</dbReference>
<dbReference type="SUPFAM" id="SSF49313">
    <property type="entry name" value="Cadherin-like"/>
    <property type="match status" value="1"/>
</dbReference>
<dbReference type="SUPFAM" id="SSF49785">
    <property type="entry name" value="Galactose-binding domain-like"/>
    <property type="match status" value="1"/>
</dbReference>
<feature type="domain" description="Alpha galactosidase C-terminal" evidence="7">
    <location>
        <begin position="666"/>
        <end position="739"/>
    </location>
</feature>
<protein>
    <recommendedName>
        <fullName evidence="5">Alpha-galactosidase</fullName>
        <ecNumber evidence="5">3.2.1.22</ecNumber>
    </recommendedName>
    <alternativeName>
        <fullName evidence="5">Melibiase</fullName>
    </alternativeName>
</protein>
<reference evidence="8 9" key="1">
    <citation type="submission" date="2016-10" db="EMBL/GenBank/DDBJ databases">
        <authorList>
            <person name="de Groot N.N."/>
        </authorList>
    </citation>
    <scope>NUCLEOTIDE SEQUENCE [LARGE SCALE GENOMIC DNA]</scope>
    <source>
        <strain evidence="8 9">MP1X4</strain>
    </source>
</reference>
<dbReference type="GO" id="GO:0016020">
    <property type="term" value="C:membrane"/>
    <property type="evidence" value="ECO:0007669"/>
    <property type="project" value="InterPro"/>
</dbReference>
<dbReference type="InterPro" id="IPR002241">
    <property type="entry name" value="Glyco_hydro_27"/>
</dbReference>
<feature type="signal peptide" evidence="6">
    <location>
        <begin position="1"/>
        <end position="19"/>
    </location>
</feature>
<dbReference type="PANTHER" id="PTHR11452:SF75">
    <property type="entry name" value="ALPHA-GALACTOSIDASE MEL1"/>
    <property type="match status" value="1"/>
</dbReference>
<comment type="catalytic activity">
    <reaction evidence="5">
        <text>Hydrolysis of terminal, non-reducing alpha-D-galactose residues in alpha-D-galactosides, including galactose oligosaccharides, galactomannans and galactolipids.</text>
        <dbReference type="EC" id="3.2.1.22"/>
    </reaction>
</comment>
<dbReference type="OrthoDB" id="9807519at2"/>
<dbReference type="SUPFAM" id="SSF51011">
    <property type="entry name" value="Glycosyl hydrolase domain"/>
    <property type="match status" value="1"/>
</dbReference>
<dbReference type="AlphaFoldDB" id="A0A1H1PP01"/>
<dbReference type="InterPro" id="IPR015919">
    <property type="entry name" value="Cadherin-like_sf"/>
</dbReference>
<evidence type="ECO:0000256" key="6">
    <source>
        <dbReference type="SAM" id="SignalP"/>
    </source>
</evidence>
<sequence length="745" mass="82574">MYKFILTLFISACLNICLAQNTHFIKPDSARFITGTQDNYRDITFNDQAWKMQKLGEVWQSQGYPDYHGYAWYRIHVHIPSSLKKSAIWADSLRIYLAHVNDVDETYFNGVKIGKIGSFPDDKGGYVSKWPAVRSYCIPANSNLIKWDADNVIAVNVYDGGGTGGIFMGEPFIDMLEKTDGIEFTAKAISFLPGDKAQRKLLLQNKFNTTITGTFHYKIIDAAQHITLKEANVITVLAPFASKEFTLDFPHREGIELTYDYTEKTSGKGKSFTEVAPYILTPIASNSPVINGPAVLGAMAGHAILYRIPVSGARPINYSVSGLPNGLTLDAKTGIISGAIGANGSYPVMLTATNSIGKYQKVFTIKVGDKLALTPPMGWNSWNCWGLSVSAEKVKSSANALIEKGLADYGWSYINVDDGWQAPQRAASGEIVANDKFPDMAALGTYLHGQGLKFGIYSSPGTKTCGGFLGSLGHEGQDASTYQKWGVDYLKYDLCSYTDIIGEDTSLAIQQKPYIIMRDALKKQQRDIVYSLCQYGIKDVWKWGAEMNGNLWRTTEDITDTWESLYDIGFKQDNLYPYAHPGGWNDPDMLIVGMVGWGESLHPTRLTPYEQYTHISLWSMLSAPLLIGCDISKLDDFTLNLLKNKEVIDVDQDVAGQQAKKVIEENNFQVWVKTMADGSHVIGIFNLNNAYASYGLKLSKAGINQLSTIRDIWRQKDLGKHLSDVSFNIPPHGVRLIKVTSPPTP</sequence>
<dbReference type="InterPro" id="IPR013780">
    <property type="entry name" value="Glyco_hydro_b"/>
</dbReference>
<keyword evidence="9" id="KW-1185">Reference proteome</keyword>
<evidence type="ECO:0000256" key="3">
    <source>
        <dbReference type="ARBA" id="ARBA00022801"/>
    </source>
</evidence>
<dbReference type="PANTHER" id="PTHR11452">
    <property type="entry name" value="ALPHA-GALACTOSIDASE/ALPHA-N-ACETYLGALACTOSAMINIDASE"/>
    <property type="match status" value="1"/>
</dbReference>
<evidence type="ECO:0000256" key="1">
    <source>
        <dbReference type="ARBA" id="ARBA00009743"/>
    </source>
</evidence>
<dbReference type="GO" id="GO:0005509">
    <property type="term" value="F:calcium ion binding"/>
    <property type="evidence" value="ECO:0007669"/>
    <property type="project" value="InterPro"/>
</dbReference>
<dbReference type="GO" id="GO:0004557">
    <property type="term" value="F:alpha-galactosidase activity"/>
    <property type="evidence" value="ECO:0007669"/>
    <property type="project" value="UniProtKB-EC"/>
</dbReference>
<evidence type="ECO:0000256" key="5">
    <source>
        <dbReference type="RuleBase" id="RU361168"/>
    </source>
</evidence>
<dbReference type="InterPro" id="IPR041233">
    <property type="entry name" value="Melibiase_C"/>
</dbReference>
<proteinExistence type="inferred from homology"/>
<organism evidence="8 9">
    <name type="scientific">Mucilaginibacter mallensis</name>
    <dbReference type="NCBI Taxonomy" id="652787"/>
    <lineage>
        <taxon>Bacteria</taxon>
        <taxon>Pseudomonadati</taxon>
        <taxon>Bacteroidota</taxon>
        <taxon>Sphingobacteriia</taxon>
        <taxon>Sphingobacteriales</taxon>
        <taxon>Sphingobacteriaceae</taxon>
        <taxon>Mucilaginibacter</taxon>
    </lineage>
</organism>
<evidence type="ECO:0000256" key="4">
    <source>
        <dbReference type="ARBA" id="ARBA00023295"/>
    </source>
</evidence>
<accession>A0A1H1PP01</accession>
<dbReference type="Gene3D" id="2.60.120.260">
    <property type="entry name" value="Galactose-binding domain-like"/>
    <property type="match status" value="1"/>
</dbReference>
<dbReference type="RefSeq" id="WP_091369007.1">
    <property type="nucleotide sequence ID" value="NZ_LT629740.1"/>
</dbReference>
<feature type="chain" id="PRO_5009256785" description="Alpha-galactosidase" evidence="6">
    <location>
        <begin position="20"/>
        <end position="745"/>
    </location>
</feature>
<dbReference type="SUPFAM" id="SSF51445">
    <property type="entry name" value="(Trans)glycosidases"/>
    <property type="match status" value="1"/>
</dbReference>
<dbReference type="EMBL" id="LT629740">
    <property type="protein sequence ID" value="SDS12868.1"/>
    <property type="molecule type" value="Genomic_DNA"/>
</dbReference>
<dbReference type="PRINTS" id="PR00740">
    <property type="entry name" value="GLHYDRLASE27"/>
</dbReference>
<keyword evidence="5" id="KW-1015">Disulfide bond</keyword>
<dbReference type="InterPro" id="IPR008979">
    <property type="entry name" value="Galactose-bd-like_sf"/>
</dbReference>
<dbReference type="STRING" id="652787.SAMN05216490_0591"/>
<dbReference type="Pfam" id="PF16499">
    <property type="entry name" value="Melibiase_2"/>
    <property type="match status" value="1"/>
</dbReference>
<dbReference type="InterPro" id="IPR013783">
    <property type="entry name" value="Ig-like_fold"/>
</dbReference>
<dbReference type="Gene3D" id="2.60.40.1180">
    <property type="entry name" value="Golgi alpha-mannosidase II"/>
    <property type="match status" value="1"/>
</dbReference>
<dbReference type="InterPro" id="IPR013785">
    <property type="entry name" value="Aldolase_TIM"/>
</dbReference>
<dbReference type="Pfam" id="PF05345">
    <property type="entry name" value="He_PIG"/>
    <property type="match status" value="1"/>
</dbReference>
<keyword evidence="2 6" id="KW-0732">Signal</keyword>
<keyword evidence="3 5" id="KW-0378">Hydrolase</keyword>
<evidence type="ECO:0000259" key="7">
    <source>
        <dbReference type="Pfam" id="PF17801"/>
    </source>
</evidence>
<dbReference type="InterPro" id="IPR017853">
    <property type="entry name" value="GH"/>
</dbReference>
<dbReference type="Proteomes" id="UP000199679">
    <property type="component" value="Chromosome I"/>
</dbReference>
<dbReference type="GO" id="GO:0005975">
    <property type="term" value="P:carbohydrate metabolic process"/>
    <property type="evidence" value="ECO:0007669"/>
    <property type="project" value="InterPro"/>
</dbReference>
<evidence type="ECO:0000313" key="8">
    <source>
        <dbReference type="EMBL" id="SDS12868.1"/>
    </source>
</evidence>
<keyword evidence="4 5" id="KW-0326">Glycosidase</keyword>
<dbReference type="Pfam" id="PF17801">
    <property type="entry name" value="Melibiase_C"/>
    <property type="match status" value="1"/>
</dbReference>
<gene>
    <name evidence="8" type="ORF">SAMN05216490_0591</name>
</gene>
<dbReference type="CDD" id="cd14792">
    <property type="entry name" value="GH27"/>
    <property type="match status" value="1"/>
</dbReference>
<evidence type="ECO:0000313" key="9">
    <source>
        <dbReference type="Proteomes" id="UP000199679"/>
    </source>
</evidence>
<comment type="similarity">
    <text evidence="1 5">Belongs to the glycosyl hydrolase 27 family.</text>
</comment>
<name>A0A1H1PP01_MUCMA</name>
<evidence type="ECO:0000256" key="2">
    <source>
        <dbReference type="ARBA" id="ARBA00022729"/>
    </source>
</evidence>
<dbReference type="Gene3D" id="2.60.40.10">
    <property type="entry name" value="Immunoglobulins"/>
    <property type="match status" value="1"/>
</dbReference>
<dbReference type="EC" id="3.2.1.22" evidence="5"/>